<comment type="caution">
    <text evidence="2">The sequence shown here is derived from an EMBL/GenBank/DDBJ whole genome shotgun (WGS) entry which is preliminary data.</text>
</comment>
<keyword evidence="3" id="KW-1185">Reference proteome</keyword>
<dbReference type="Proteomes" id="UP001286313">
    <property type="component" value="Unassembled WGS sequence"/>
</dbReference>
<protein>
    <submittedName>
        <fullName evidence="2">Uncharacterized protein</fullName>
    </submittedName>
</protein>
<name>A0AAE1L292_PETCI</name>
<feature type="compositionally biased region" description="Low complexity" evidence="1">
    <location>
        <begin position="120"/>
        <end position="131"/>
    </location>
</feature>
<feature type="compositionally biased region" description="Basic and acidic residues" evidence="1">
    <location>
        <begin position="152"/>
        <end position="162"/>
    </location>
</feature>
<feature type="compositionally biased region" description="Low complexity" evidence="1">
    <location>
        <begin position="175"/>
        <end position="186"/>
    </location>
</feature>
<feature type="region of interest" description="Disordered" evidence="1">
    <location>
        <begin position="174"/>
        <end position="212"/>
    </location>
</feature>
<dbReference type="AlphaFoldDB" id="A0AAE1L292"/>
<sequence length="510" mass="57194">MQQHNYTRYTRRCLFLTSPYSSAALRATTTIHPANDARRTTPPTAKHALYTQHNQCSHPPLRNTTSPTNTQAKNSCCYSLSLKMTSIPGMADKLLRGVTSKTCSDQKADSNREVEVITISQAATSNSSSSSDNKKSCDQLPQISISPVMADKPMRGITTERKAVNDRDVEIITISQSAPSKSSSSSVNEKLSHQQPQIPSSPECQAKGDVSNSQGLQQKASCTLGKDELLKKCPGKGGTKISWRPGSGRHVSEGPDSYRLFSRISRTLHMEDAVDVCLKWRMEPKNIISFSCIDSRDLPPIHPCHDLKVLWFGAHFHCNQDEDEPDWYGNVQFSVDSAILLDNWKFFFLVEMMTTPTHTCSRILVTNTDYSDVLPPYDYRRSGGPWQVTSQGHQALVNCSRFRFRGTNSHQHILEFMIDVSQEDEKDLLQNCEMSFRNHEDAQNMKVRHVCNRYQRAGTPCPTPFSCSVIASLFFHKLEKLGGCLTAGIPNLSESGKNHLLQYLQDKKQI</sequence>
<evidence type="ECO:0000313" key="3">
    <source>
        <dbReference type="Proteomes" id="UP001286313"/>
    </source>
</evidence>
<gene>
    <name evidence="2" type="ORF">Pcinc_002426</name>
</gene>
<evidence type="ECO:0000256" key="1">
    <source>
        <dbReference type="SAM" id="MobiDB-lite"/>
    </source>
</evidence>
<proteinExistence type="predicted"/>
<accession>A0AAE1L292</accession>
<evidence type="ECO:0000313" key="2">
    <source>
        <dbReference type="EMBL" id="KAK3893769.1"/>
    </source>
</evidence>
<reference evidence="2" key="1">
    <citation type="submission" date="2023-10" db="EMBL/GenBank/DDBJ databases">
        <title>Genome assemblies of two species of porcelain crab, Petrolisthes cinctipes and Petrolisthes manimaculis (Anomura: Porcellanidae).</title>
        <authorList>
            <person name="Angst P."/>
        </authorList>
    </citation>
    <scope>NUCLEOTIDE SEQUENCE</scope>
    <source>
        <strain evidence="2">PB745_01</strain>
        <tissue evidence="2">Gill</tissue>
    </source>
</reference>
<feature type="compositionally biased region" description="Polar residues" evidence="1">
    <location>
        <begin position="187"/>
        <end position="203"/>
    </location>
</feature>
<organism evidence="2 3">
    <name type="scientific">Petrolisthes cinctipes</name>
    <name type="common">Flat porcelain crab</name>
    <dbReference type="NCBI Taxonomy" id="88211"/>
    <lineage>
        <taxon>Eukaryota</taxon>
        <taxon>Metazoa</taxon>
        <taxon>Ecdysozoa</taxon>
        <taxon>Arthropoda</taxon>
        <taxon>Crustacea</taxon>
        <taxon>Multicrustacea</taxon>
        <taxon>Malacostraca</taxon>
        <taxon>Eumalacostraca</taxon>
        <taxon>Eucarida</taxon>
        <taxon>Decapoda</taxon>
        <taxon>Pleocyemata</taxon>
        <taxon>Anomura</taxon>
        <taxon>Galatheoidea</taxon>
        <taxon>Porcellanidae</taxon>
        <taxon>Petrolisthes</taxon>
    </lineage>
</organism>
<feature type="region of interest" description="Disordered" evidence="1">
    <location>
        <begin position="120"/>
        <end position="162"/>
    </location>
</feature>
<dbReference type="EMBL" id="JAWQEG010000177">
    <property type="protein sequence ID" value="KAK3893769.1"/>
    <property type="molecule type" value="Genomic_DNA"/>
</dbReference>